<protein>
    <recommendedName>
        <fullName evidence="6">Type IV secretion protein Rhs</fullName>
    </recommendedName>
</protein>
<dbReference type="NCBIfam" id="TIGR01643">
    <property type="entry name" value="YD_repeat_2x"/>
    <property type="match status" value="3"/>
</dbReference>
<evidence type="ECO:0000259" key="3">
    <source>
        <dbReference type="Pfam" id="PF25023"/>
    </source>
</evidence>
<organism evidence="4 5">
    <name type="scientific">Eikenella corrodens</name>
    <dbReference type="NCBI Taxonomy" id="539"/>
    <lineage>
        <taxon>Bacteria</taxon>
        <taxon>Pseudomonadati</taxon>
        <taxon>Pseudomonadota</taxon>
        <taxon>Betaproteobacteria</taxon>
        <taxon>Neisseriales</taxon>
        <taxon>Neisseriaceae</taxon>
        <taxon>Eikenella</taxon>
    </lineage>
</organism>
<name>A0A3S9SGT3_EIKCO</name>
<dbReference type="Gene3D" id="3.40.570.10">
    <property type="entry name" value="Extracellular Endonuclease, subunit A"/>
    <property type="match status" value="1"/>
</dbReference>
<dbReference type="InterPro" id="IPR044927">
    <property type="entry name" value="Endonuclea_NS_2"/>
</dbReference>
<feature type="domain" description="Type VII secretion system protein EssD-like" evidence="2">
    <location>
        <begin position="357"/>
        <end position="425"/>
    </location>
</feature>
<evidence type="ECO:0000313" key="5">
    <source>
        <dbReference type="Proteomes" id="UP000282435"/>
    </source>
</evidence>
<reference evidence="4 5" key="1">
    <citation type="submission" date="2018-12" db="EMBL/GenBank/DDBJ databases">
        <title>Genome sequencing of Eikenella corrodens KCOM 3110 (= JS217).</title>
        <authorList>
            <person name="Koo J.-K."/>
            <person name="Park S.-N."/>
            <person name="Lim Y.K."/>
        </authorList>
    </citation>
    <scope>NUCLEOTIDE SEQUENCE [LARGE SCALE GENOMIC DNA]</scope>
    <source>
        <strain evidence="4 5">KCOM 3110</strain>
    </source>
</reference>
<evidence type="ECO:0008006" key="6">
    <source>
        <dbReference type="Google" id="ProtNLM"/>
    </source>
</evidence>
<feature type="domain" description="Teneurin-like YD-shell" evidence="3">
    <location>
        <begin position="22"/>
        <end position="287"/>
    </location>
</feature>
<sequence length="445" mass="51068">MHDGRAQKTRYDKAGNLIGSTDLRSGTTDYTYDKLGRILEAANAGRNTKEKFAFDPAGNILDELARNAREGSLYRPQGNRIAGYDGTQYHYDALGNLTLRELPNGETQLFEYDTENQLIRAKLYKPDGEVQQWQYAYDPFGRRISKERIDKGSLHSTDPKRTVFIWDGSRLVQEYNYKGVYTYFYTDQDSYEPLAHVFLNKKDEKLYLSYYHTDQIGIPREQTDQFGSLLWTGEYDAWGSLQTENKIYPNAHQPFRLQNQYFDSETGLHYNLMRYYDPVCGRFINQDPIGLAGGEHLYMFAPNAQNWFDILGLAKTPRVKLGSLGEVRAASVILKRSHLGKGKATNQGNRDYARGLGKCDDDAGHILGKLLGGSRSNQNMFPQLRKINRGAYRDFERKVHNIIDKDGKALLKWKFEYANGGTRPTGIVYEVFQRGQRVLRGKFNN</sequence>
<dbReference type="EMBL" id="CP034670">
    <property type="protein sequence ID" value="AZR58697.1"/>
    <property type="molecule type" value="Genomic_DNA"/>
</dbReference>
<dbReference type="PRINTS" id="PR00394">
    <property type="entry name" value="RHSPROTEIN"/>
</dbReference>
<dbReference type="InterPro" id="IPR006530">
    <property type="entry name" value="YD"/>
</dbReference>
<keyword evidence="1" id="KW-0677">Repeat</keyword>
<dbReference type="Gene3D" id="2.180.10.10">
    <property type="entry name" value="RHS repeat-associated core"/>
    <property type="match status" value="1"/>
</dbReference>
<dbReference type="InterPro" id="IPR056823">
    <property type="entry name" value="TEN-like_YD-shell"/>
</dbReference>
<dbReference type="OrthoDB" id="8607344at2"/>
<dbReference type="InterPro" id="IPR044929">
    <property type="entry name" value="DNA/RNA_non-sp_Endonuclease_sf"/>
</dbReference>
<dbReference type="PANTHER" id="PTHR32305:SF15">
    <property type="entry name" value="PROTEIN RHSA-RELATED"/>
    <property type="match status" value="1"/>
</dbReference>
<dbReference type="InterPro" id="IPR022385">
    <property type="entry name" value="Rhs_assc_core"/>
</dbReference>
<evidence type="ECO:0000259" key="2">
    <source>
        <dbReference type="Pfam" id="PF13930"/>
    </source>
</evidence>
<gene>
    <name evidence="4" type="ORF">ELB75_00740</name>
</gene>
<dbReference type="Proteomes" id="UP000282435">
    <property type="component" value="Chromosome"/>
</dbReference>
<dbReference type="InterPro" id="IPR050708">
    <property type="entry name" value="T6SS_VgrG/RHS"/>
</dbReference>
<dbReference type="AlphaFoldDB" id="A0A3S9SGT3"/>
<dbReference type="Pfam" id="PF25023">
    <property type="entry name" value="TEN_YD-shell"/>
    <property type="match status" value="1"/>
</dbReference>
<proteinExistence type="predicted"/>
<accession>A0A3S9SGT3</accession>
<dbReference type="Pfam" id="PF13930">
    <property type="entry name" value="Endonuclea_NS_2"/>
    <property type="match status" value="1"/>
</dbReference>
<dbReference type="RefSeq" id="WP_126982262.1">
    <property type="nucleotide sequence ID" value="NZ_CP034670.1"/>
</dbReference>
<evidence type="ECO:0000313" key="4">
    <source>
        <dbReference type="EMBL" id="AZR58697.1"/>
    </source>
</evidence>
<dbReference type="PANTHER" id="PTHR32305">
    <property type="match status" value="1"/>
</dbReference>
<dbReference type="NCBIfam" id="TIGR03696">
    <property type="entry name" value="Rhs_assc_core"/>
    <property type="match status" value="1"/>
</dbReference>
<evidence type="ECO:0000256" key="1">
    <source>
        <dbReference type="ARBA" id="ARBA00022737"/>
    </source>
</evidence>